<evidence type="ECO:0000256" key="7">
    <source>
        <dbReference type="ARBA" id="ARBA00022967"/>
    </source>
</evidence>
<keyword evidence="7" id="KW-1278">Translocase</keyword>
<evidence type="ECO:0000313" key="10">
    <source>
        <dbReference type="EMBL" id="MCG3417638.1"/>
    </source>
</evidence>
<dbReference type="GO" id="GO:0005524">
    <property type="term" value="F:ATP binding"/>
    <property type="evidence" value="ECO:0007669"/>
    <property type="project" value="UniProtKB-KW"/>
</dbReference>
<dbReference type="EMBL" id="JAIFZM010000001">
    <property type="protein sequence ID" value="MCG3417638.1"/>
    <property type="molecule type" value="Genomic_DNA"/>
</dbReference>
<sequence>MERREIMITFDHVSFRYPGTEDWILKDVSVTIEKHSFTAIIGGNGAGKSTFCKAINGLIPFYYVGDFEGKVQVDGIDTATANVASLSRKVSYVYQDFENQLVRPRVIDEVIFSPLNYGYEDFQERGKRALELLDLTHLAEEYVWQLSGGQKHLVALAGALALNPDVLIIDEPVAQLDPAHAIELYEKLKVLHEDHDITIIVIEHHTEFIASYCNDVILLEQGNVKWKKPVREALNAVDELTEKQIHPPQVTMAAASQMQQERMLPVTVKEGAEWFKEYKNHPRKMPKLVVQPGSTPLIEFDQVSYGYKTLSRKRVPIIKDLQMQIRQGERIALVGSNGAGKSTILKLISGLLKPLSGEICFQGNSTIKTSPEKLAEKIAYIYQKPEEMFIEDEVVKDVAFFLKVRDNPNLEQVTEKIMHQFHLNEIKHRDGRLLSGGQQRRASLAIGLAMQPELVLLDEPTASLDIATKREMISMLQKLDSQVKASVVATHDMQLVAEWATRVVVLNQGRIIADVSPMELFSNEALLRRASLVEPQIVSLCHQLQIHPIELSIEGFLNRIYLEEAASERFSEVF</sequence>
<dbReference type="CDD" id="cd03225">
    <property type="entry name" value="ABC_cobalt_CbiO_domain1"/>
    <property type="match status" value="2"/>
</dbReference>
<dbReference type="SMART" id="SM00382">
    <property type="entry name" value="AAA"/>
    <property type="match status" value="2"/>
</dbReference>
<dbReference type="InterPro" id="IPR015856">
    <property type="entry name" value="ABC_transpr_CbiO/EcfA_su"/>
</dbReference>
<keyword evidence="4" id="KW-1003">Cell membrane</keyword>
<dbReference type="InterPro" id="IPR027417">
    <property type="entry name" value="P-loop_NTPase"/>
</dbReference>
<keyword evidence="8" id="KW-0472">Membrane</keyword>
<keyword evidence="11" id="KW-1185">Reference proteome</keyword>
<dbReference type="PROSITE" id="PS50893">
    <property type="entry name" value="ABC_TRANSPORTER_2"/>
    <property type="match status" value="2"/>
</dbReference>
<evidence type="ECO:0000256" key="3">
    <source>
        <dbReference type="ARBA" id="ARBA00022448"/>
    </source>
</evidence>
<comment type="caution">
    <text evidence="10">The sequence shown here is derived from an EMBL/GenBank/DDBJ whole genome shotgun (WGS) entry which is preliminary data.</text>
</comment>
<feature type="domain" description="ABC transporter" evidence="9">
    <location>
        <begin position="298"/>
        <end position="533"/>
    </location>
</feature>
<dbReference type="PANTHER" id="PTHR43553">
    <property type="entry name" value="HEAVY METAL TRANSPORTER"/>
    <property type="match status" value="1"/>
</dbReference>
<dbReference type="Gene3D" id="3.40.50.300">
    <property type="entry name" value="P-loop containing nucleotide triphosphate hydrolases"/>
    <property type="match status" value="2"/>
</dbReference>
<feature type="domain" description="ABC transporter" evidence="9">
    <location>
        <begin position="8"/>
        <end position="246"/>
    </location>
</feature>
<evidence type="ECO:0000256" key="5">
    <source>
        <dbReference type="ARBA" id="ARBA00022741"/>
    </source>
</evidence>
<dbReference type="InterPro" id="IPR003593">
    <property type="entry name" value="AAA+_ATPase"/>
</dbReference>
<comment type="subcellular location">
    <subcellularLocation>
        <location evidence="1">Cell membrane</location>
        <topology evidence="1">Peripheral membrane protein</topology>
    </subcellularLocation>
</comment>
<dbReference type="GO" id="GO:0043190">
    <property type="term" value="C:ATP-binding cassette (ABC) transporter complex"/>
    <property type="evidence" value="ECO:0007669"/>
    <property type="project" value="TreeGrafter"/>
</dbReference>
<comment type="similarity">
    <text evidence="2">Belongs to the ABC transporter superfamily.</text>
</comment>
<reference evidence="10 11" key="1">
    <citation type="journal article" date="2022" name="Evol. Bioinform. Online">
        <title>Draft Genome Sequence of Oceanobacillus jordanicus Strain GSFE11, a Halotolerant Plant Growth-Promoting Bacterial Endophyte Isolated From the Jordan Valley.</title>
        <authorList>
            <person name="Alhindi T."/>
            <person name="Albdaiwi R."/>
        </authorList>
    </citation>
    <scope>NUCLEOTIDE SEQUENCE [LARGE SCALE GENOMIC DNA]</scope>
    <source>
        <strain evidence="10 11">GSFE11</strain>
    </source>
</reference>
<dbReference type="AlphaFoldDB" id="A0AAW5AVM9"/>
<dbReference type="RefSeq" id="WP_275949810.1">
    <property type="nucleotide sequence ID" value="NZ_JAIFZM010000001.1"/>
</dbReference>
<proteinExistence type="inferred from homology"/>
<evidence type="ECO:0000256" key="8">
    <source>
        <dbReference type="ARBA" id="ARBA00023136"/>
    </source>
</evidence>
<evidence type="ECO:0000256" key="1">
    <source>
        <dbReference type="ARBA" id="ARBA00004202"/>
    </source>
</evidence>
<dbReference type="InterPro" id="IPR003439">
    <property type="entry name" value="ABC_transporter-like_ATP-bd"/>
</dbReference>
<dbReference type="SUPFAM" id="SSF52540">
    <property type="entry name" value="P-loop containing nucleoside triphosphate hydrolases"/>
    <property type="match status" value="2"/>
</dbReference>
<evidence type="ECO:0000259" key="9">
    <source>
        <dbReference type="PROSITE" id="PS50893"/>
    </source>
</evidence>
<evidence type="ECO:0000256" key="2">
    <source>
        <dbReference type="ARBA" id="ARBA00005417"/>
    </source>
</evidence>
<protein>
    <submittedName>
        <fullName evidence="10">ATP-binding cassette domain-containing protein</fullName>
    </submittedName>
</protein>
<evidence type="ECO:0000256" key="6">
    <source>
        <dbReference type="ARBA" id="ARBA00022840"/>
    </source>
</evidence>
<dbReference type="GO" id="GO:0042626">
    <property type="term" value="F:ATPase-coupled transmembrane transporter activity"/>
    <property type="evidence" value="ECO:0007669"/>
    <property type="project" value="TreeGrafter"/>
</dbReference>
<keyword evidence="3" id="KW-0813">Transport</keyword>
<dbReference type="Pfam" id="PF00005">
    <property type="entry name" value="ABC_tran"/>
    <property type="match status" value="2"/>
</dbReference>
<dbReference type="NCBIfam" id="NF010167">
    <property type="entry name" value="PRK13648.1"/>
    <property type="match status" value="2"/>
</dbReference>
<keyword evidence="5" id="KW-0547">Nucleotide-binding</keyword>
<accession>A0AAW5AVM9</accession>
<evidence type="ECO:0000256" key="4">
    <source>
        <dbReference type="ARBA" id="ARBA00022475"/>
    </source>
</evidence>
<name>A0AAW5AVM9_9BACI</name>
<dbReference type="PROSITE" id="PS00211">
    <property type="entry name" value="ABC_TRANSPORTER_1"/>
    <property type="match status" value="1"/>
</dbReference>
<gene>
    <name evidence="10" type="ORF">K3T81_00630</name>
</gene>
<evidence type="ECO:0000313" key="11">
    <source>
        <dbReference type="Proteomes" id="UP001199631"/>
    </source>
</evidence>
<dbReference type="InterPro" id="IPR050095">
    <property type="entry name" value="ECF_ABC_transporter_ATP-bd"/>
</dbReference>
<dbReference type="InterPro" id="IPR017871">
    <property type="entry name" value="ABC_transporter-like_CS"/>
</dbReference>
<organism evidence="10 11">
    <name type="scientific">Oceanobacillus jordanicus</name>
    <dbReference type="NCBI Taxonomy" id="2867266"/>
    <lineage>
        <taxon>Bacteria</taxon>
        <taxon>Bacillati</taxon>
        <taxon>Bacillota</taxon>
        <taxon>Bacilli</taxon>
        <taxon>Bacillales</taxon>
        <taxon>Bacillaceae</taxon>
        <taxon>Oceanobacillus</taxon>
    </lineage>
</organism>
<dbReference type="GO" id="GO:0016887">
    <property type="term" value="F:ATP hydrolysis activity"/>
    <property type="evidence" value="ECO:0007669"/>
    <property type="project" value="InterPro"/>
</dbReference>
<keyword evidence="6 10" id="KW-0067">ATP-binding</keyword>
<dbReference type="Proteomes" id="UP001199631">
    <property type="component" value="Unassembled WGS sequence"/>
</dbReference>
<dbReference type="PANTHER" id="PTHR43553:SF24">
    <property type="entry name" value="ENERGY-COUPLING FACTOR TRANSPORTER ATP-BINDING PROTEIN ECFA1"/>
    <property type="match status" value="1"/>
</dbReference>